<dbReference type="PROSITE" id="PS01124">
    <property type="entry name" value="HTH_ARAC_FAMILY_2"/>
    <property type="match status" value="1"/>
</dbReference>
<dbReference type="InterPro" id="IPR011006">
    <property type="entry name" value="CheY-like_superfamily"/>
</dbReference>
<dbReference type="PANTHER" id="PTHR43547">
    <property type="entry name" value="TWO-COMPONENT HISTIDINE KINASE"/>
    <property type="match status" value="1"/>
</dbReference>
<evidence type="ECO:0000259" key="11">
    <source>
        <dbReference type="PROSITE" id="PS01124"/>
    </source>
</evidence>
<evidence type="ECO:0000256" key="3">
    <source>
        <dbReference type="ARBA" id="ARBA00022553"/>
    </source>
</evidence>
<dbReference type="PANTHER" id="PTHR43547:SF2">
    <property type="entry name" value="HYBRID SIGNAL TRANSDUCTION HISTIDINE KINASE C"/>
    <property type="match status" value="1"/>
</dbReference>
<dbReference type="InterPro" id="IPR009057">
    <property type="entry name" value="Homeodomain-like_sf"/>
</dbReference>
<feature type="domain" description="Histidine kinase" evidence="12">
    <location>
        <begin position="838"/>
        <end position="1056"/>
    </location>
</feature>
<dbReference type="InterPro" id="IPR036097">
    <property type="entry name" value="HisK_dim/P_sf"/>
</dbReference>
<evidence type="ECO:0000256" key="4">
    <source>
        <dbReference type="ARBA" id="ARBA00022679"/>
    </source>
</evidence>
<organism evidence="14 15">
    <name type="scientific">Phocaeicola plebeius</name>
    <dbReference type="NCBI Taxonomy" id="310297"/>
    <lineage>
        <taxon>Bacteria</taxon>
        <taxon>Pseudomonadati</taxon>
        <taxon>Bacteroidota</taxon>
        <taxon>Bacteroidia</taxon>
        <taxon>Bacteroidales</taxon>
        <taxon>Bacteroidaceae</taxon>
        <taxon>Phocaeicola</taxon>
    </lineage>
</organism>
<dbReference type="EC" id="2.7.13.3" evidence="2"/>
<keyword evidence="5" id="KW-0418">Kinase</keyword>
<evidence type="ECO:0000313" key="14">
    <source>
        <dbReference type="EMBL" id="RGM92384.1"/>
    </source>
</evidence>
<keyword evidence="8" id="KW-0804">Transcription</keyword>
<name>A0A3E4ZBC9_9BACT</name>
<comment type="catalytic activity">
    <reaction evidence="1">
        <text>ATP + protein L-histidine = ADP + protein N-phospho-L-histidine.</text>
        <dbReference type="EC" id="2.7.13.3"/>
    </reaction>
</comment>
<dbReference type="InterPro" id="IPR036890">
    <property type="entry name" value="HATPase_C_sf"/>
</dbReference>
<dbReference type="InterPro" id="IPR013783">
    <property type="entry name" value="Ig-like_fold"/>
</dbReference>
<dbReference type="Pfam" id="PF12833">
    <property type="entry name" value="HTH_18"/>
    <property type="match status" value="1"/>
</dbReference>
<dbReference type="SMART" id="SM00387">
    <property type="entry name" value="HATPase_c"/>
    <property type="match status" value="1"/>
</dbReference>
<evidence type="ECO:0000256" key="8">
    <source>
        <dbReference type="ARBA" id="ARBA00023163"/>
    </source>
</evidence>
<dbReference type="SUPFAM" id="SSF46689">
    <property type="entry name" value="Homeodomain-like"/>
    <property type="match status" value="1"/>
</dbReference>
<accession>A0A3E4ZBC9</accession>
<dbReference type="FunFam" id="3.40.50.2300:FF:000138">
    <property type="entry name" value="Two-component system sensor histidine kinase/response regulator"/>
    <property type="match status" value="1"/>
</dbReference>
<dbReference type="SUPFAM" id="SSF52172">
    <property type="entry name" value="CheY-like"/>
    <property type="match status" value="1"/>
</dbReference>
<keyword evidence="7" id="KW-0238">DNA-binding</keyword>
<dbReference type="RefSeq" id="WP_117701246.1">
    <property type="nucleotide sequence ID" value="NZ_QSTW01000004.1"/>
</dbReference>
<dbReference type="InterPro" id="IPR015943">
    <property type="entry name" value="WD40/YVTN_repeat-like_dom_sf"/>
</dbReference>
<reference evidence="14 15" key="1">
    <citation type="submission" date="2018-08" db="EMBL/GenBank/DDBJ databases">
        <title>A genome reference for cultivated species of the human gut microbiota.</title>
        <authorList>
            <person name="Zou Y."/>
            <person name="Xue W."/>
            <person name="Luo G."/>
        </authorList>
    </citation>
    <scope>NUCLEOTIDE SEQUENCE [LARGE SCALE GENOMIC DNA]</scope>
    <source>
        <strain evidence="14 15">OM06-2</strain>
    </source>
</reference>
<dbReference type="CDD" id="cd00082">
    <property type="entry name" value="HisKA"/>
    <property type="match status" value="1"/>
</dbReference>
<dbReference type="FunFam" id="3.30.565.10:FF:000006">
    <property type="entry name" value="Sensor histidine kinase WalK"/>
    <property type="match status" value="1"/>
</dbReference>
<dbReference type="GO" id="GO:0000155">
    <property type="term" value="F:phosphorelay sensor kinase activity"/>
    <property type="evidence" value="ECO:0007669"/>
    <property type="project" value="InterPro"/>
</dbReference>
<dbReference type="Pfam" id="PF02518">
    <property type="entry name" value="HATPase_c"/>
    <property type="match status" value="1"/>
</dbReference>
<dbReference type="InterPro" id="IPR018062">
    <property type="entry name" value="HTH_AraC-typ_CS"/>
</dbReference>
<keyword evidence="3 9" id="KW-0597">Phosphoprotein</keyword>
<dbReference type="PRINTS" id="PR00344">
    <property type="entry name" value="BCTRLSENSOR"/>
</dbReference>
<feature type="domain" description="Response regulatory" evidence="13">
    <location>
        <begin position="1095"/>
        <end position="1210"/>
    </location>
</feature>
<keyword evidence="6" id="KW-0805">Transcription regulation</keyword>
<dbReference type="InterPro" id="IPR001789">
    <property type="entry name" value="Sig_transdc_resp-reg_receiver"/>
</dbReference>
<dbReference type="Pfam" id="PF07494">
    <property type="entry name" value="Reg_prop"/>
    <property type="match status" value="10"/>
</dbReference>
<evidence type="ECO:0000256" key="10">
    <source>
        <dbReference type="SAM" id="MobiDB-lite"/>
    </source>
</evidence>
<proteinExistence type="predicted"/>
<evidence type="ECO:0000313" key="15">
    <source>
        <dbReference type="Proteomes" id="UP000260814"/>
    </source>
</evidence>
<dbReference type="InterPro" id="IPR003661">
    <property type="entry name" value="HisK_dim/P_dom"/>
</dbReference>
<evidence type="ECO:0000256" key="1">
    <source>
        <dbReference type="ARBA" id="ARBA00000085"/>
    </source>
</evidence>
<dbReference type="Pfam" id="PF00512">
    <property type="entry name" value="HisKA"/>
    <property type="match status" value="1"/>
</dbReference>
<evidence type="ECO:0000256" key="5">
    <source>
        <dbReference type="ARBA" id="ARBA00022777"/>
    </source>
</evidence>
<dbReference type="Gene3D" id="1.10.287.130">
    <property type="match status" value="1"/>
</dbReference>
<dbReference type="Pfam" id="PF07495">
    <property type="entry name" value="Y_Y_Y"/>
    <property type="match status" value="1"/>
</dbReference>
<sequence>MKYLFTFFLCIQILSSYGQQYTIKKLGLEKKLSNSYIIDITEDKNGYLWFATEDGLNKLEGGLFSSYYKKDNSRSLNLTGNELNCLLDDPQDPVLWIGTQRAGLNAFNYQTNQQTVFLHDENNPYSIATNDVTDLAVAADGNLWVATYWRGIEYLDKKTGKFTHYNQQTVPELPSNTVWTVVDDHKGNLYIGHAQHGMSILSIKTKKIKNFTYNKLDDTTIPSNNVQCIFKDNTGNLWIGTEKGLALYNPETEHFIRIGEQESPLTHRIYDIQQFNENELWVATEFGGIAIINLSKSLFNTAESIHYIQAGDNEYYLNNSTVRCLYQDSHQNIWAGTWGGGVNFLSSNTTLFKSFSYSQNSSESDLSSHIASAVCLDKQNNLWVGTDGGGINVIKAGKRTATYTKNAGKLSGNSIQTALCDKQGNLWFGIFYGGIMFYDTHKQTFHQIFPEAYATQDVRSLYEDKEGIIWVGTSNGVFQIERDSKKIRQHTHLPDNLVRTVIKDQKGQIWVGSFGSGIFLYSSDWKLLKDFNTYLNFPSNTINQIFEDSKGYIWAATGEGLVQFENKSPWKYKVYQRNEGLANTFIWAIEEDENQNIWFSTNQGISCFVRSEESIYNYDFRDNIPMASFTGRSACKDQNGVLYFGSTNGVCYFTPSYILEKRQAPKAIIGKITVFEPLIAENSNETEIPLINKESVRLKHLQNNFNISFNIQDYSLNERVEYAYMLKGLENAWYTVKEPNNVTFRNLPPGKYEFLIKTRIRNQEWSNEVSSIEIIIAPPLWLSWWAKLLYVLLAVGLLFIGLWAYKRKLNLEYLYESEKKSHEQEQELNDERLRFYTNITHELRTPLTLILGPLEDLVKSNTLSSKDHHRISVIHQSAVRLLNLINQILDFRKTETQNKKLCVTKGNLTNVVYETGLKYKELNNKPEIQILIEVEDENMTLFFDKEVITVVLDNLISNALKYTEKGYIRIRAEWVTENGIRYAQLSVEDTGYGIGQEALTHIFERYYQESEAHQASGTGIGLALVKNLVKLHEGDIQVKSLPEIGTTFYLRLPAGNTYPQALHGEDIHTDKQDGKEEEPIEKQEVADKDKNARPIILVVEDNADIRDYIADAFTDLYEVKTASNGKEGLHIATETIPDIVVSDIMMPVMNGIIMCQKLKSDIRTSHIPVILLTAKDSITDKEEGYQAGADSYLTKPFSASLLQSRISNLLTQRRLLSERFAIRPDKPKKQSMEEKRAIITESMNKLDKEFLDKITNTITEGLAAAENIDITVLSNVMCMSSSTLYRKVKALTGMSTNEYIRKIKMQLAEKYLLEGKYSISEIAFKVGINSNVYFRQCFKEEFGMSASDYLKQLTGKSIDEKVDE</sequence>
<dbReference type="InterPro" id="IPR005467">
    <property type="entry name" value="His_kinase_dom"/>
</dbReference>
<dbReference type="EMBL" id="QSTW01000004">
    <property type="protein sequence ID" value="RGM92384.1"/>
    <property type="molecule type" value="Genomic_DNA"/>
</dbReference>
<dbReference type="Gene3D" id="2.60.40.10">
    <property type="entry name" value="Immunoglobulins"/>
    <property type="match status" value="1"/>
</dbReference>
<dbReference type="InterPro" id="IPR011123">
    <property type="entry name" value="Y_Y_Y"/>
</dbReference>
<evidence type="ECO:0000256" key="7">
    <source>
        <dbReference type="ARBA" id="ARBA00023125"/>
    </source>
</evidence>
<dbReference type="PROSITE" id="PS00041">
    <property type="entry name" value="HTH_ARAC_FAMILY_1"/>
    <property type="match status" value="1"/>
</dbReference>
<dbReference type="GO" id="GO:0043565">
    <property type="term" value="F:sequence-specific DNA binding"/>
    <property type="evidence" value="ECO:0007669"/>
    <property type="project" value="InterPro"/>
</dbReference>
<feature type="domain" description="HTH araC/xylS-type" evidence="11">
    <location>
        <begin position="1252"/>
        <end position="1352"/>
    </location>
</feature>
<dbReference type="Gene3D" id="3.30.565.10">
    <property type="entry name" value="Histidine kinase-like ATPase, C-terminal domain"/>
    <property type="match status" value="1"/>
</dbReference>
<dbReference type="PROSITE" id="PS50109">
    <property type="entry name" value="HIS_KIN"/>
    <property type="match status" value="1"/>
</dbReference>
<dbReference type="InterPro" id="IPR003594">
    <property type="entry name" value="HATPase_dom"/>
</dbReference>
<dbReference type="CDD" id="cd17574">
    <property type="entry name" value="REC_OmpR"/>
    <property type="match status" value="1"/>
</dbReference>
<dbReference type="SMART" id="SM00388">
    <property type="entry name" value="HisKA"/>
    <property type="match status" value="1"/>
</dbReference>
<dbReference type="PROSITE" id="PS50110">
    <property type="entry name" value="RESPONSE_REGULATORY"/>
    <property type="match status" value="1"/>
</dbReference>
<dbReference type="Proteomes" id="UP000260814">
    <property type="component" value="Unassembled WGS sequence"/>
</dbReference>
<evidence type="ECO:0000256" key="6">
    <source>
        <dbReference type="ARBA" id="ARBA00023015"/>
    </source>
</evidence>
<dbReference type="InterPro" id="IPR011110">
    <property type="entry name" value="Reg_prop"/>
</dbReference>
<dbReference type="SMART" id="SM00448">
    <property type="entry name" value="REC"/>
    <property type="match status" value="1"/>
</dbReference>
<dbReference type="SUPFAM" id="SSF63829">
    <property type="entry name" value="Calcium-dependent phosphotriesterase"/>
    <property type="match status" value="3"/>
</dbReference>
<dbReference type="FunFam" id="1.10.287.130:FF:000034">
    <property type="entry name" value="Two-component system sensor histidine kinase/response regulator"/>
    <property type="match status" value="1"/>
</dbReference>
<dbReference type="Gene3D" id="2.130.10.10">
    <property type="entry name" value="YVTN repeat-like/Quinoprotein amine dehydrogenase"/>
    <property type="match status" value="2"/>
</dbReference>
<evidence type="ECO:0000259" key="12">
    <source>
        <dbReference type="PROSITE" id="PS50109"/>
    </source>
</evidence>
<gene>
    <name evidence="14" type="ORF">DXB87_05000</name>
</gene>
<feature type="compositionally biased region" description="Basic and acidic residues" evidence="10">
    <location>
        <begin position="1063"/>
        <end position="1074"/>
    </location>
</feature>
<protein>
    <recommendedName>
        <fullName evidence="2">histidine kinase</fullName>
        <ecNumber evidence="2">2.7.13.3</ecNumber>
    </recommendedName>
</protein>
<comment type="caution">
    <text evidence="14">The sequence shown here is derived from an EMBL/GenBank/DDBJ whole genome shotgun (WGS) entry which is preliminary data.</text>
</comment>
<dbReference type="GO" id="GO:0003700">
    <property type="term" value="F:DNA-binding transcription factor activity"/>
    <property type="evidence" value="ECO:0007669"/>
    <property type="project" value="InterPro"/>
</dbReference>
<evidence type="ECO:0000256" key="9">
    <source>
        <dbReference type="PROSITE-ProRule" id="PRU00169"/>
    </source>
</evidence>
<feature type="modified residue" description="4-aspartylphosphate" evidence="9">
    <location>
        <position position="1143"/>
    </location>
</feature>
<evidence type="ECO:0000256" key="2">
    <source>
        <dbReference type="ARBA" id="ARBA00012438"/>
    </source>
</evidence>
<evidence type="ECO:0000259" key="13">
    <source>
        <dbReference type="PROSITE" id="PS50110"/>
    </source>
</evidence>
<dbReference type="SUPFAM" id="SSF47384">
    <property type="entry name" value="Homodimeric domain of signal transducing histidine kinase"/>
    <property type="match status" value="1"/>
</dbReference>
<feature type="region of interest" description="Disordered" evidence="10">
    <location>
        <begin position="1061"/>
        <end position="1086"/>
    </location>
</feature>
<dbReference type="Gene3D" id="3.40.50.2300">
    <property type="match status" value="1"/>
</dbReference>
<dbReference type="SUPFAM" id="SSF55874">
    <property type="entry name" value="ATPase domain of HSP90 chaperone/DNA topoisomerase II/histidine kinase"/>
    <property type="match status" value="1"/>
</dbReference>
<dbReference type="InterPro" id="IPR018060">
    <property type="entry name" value="HTH_AraC"/>
</dbReference>
<dbReference type="Pfam" id="PF00072">
    <property type="entry name" value="Response_reg"/>
    <property type="match status" value="1"/>
</dbReference>
<dbReference type="InterPro" id="IPR004358">
    <property type="entry name" value="Sig_transdc_His_kin-like_C"/>
</dbReference>
<dbReference type="SMART" id="SM00342">
    <property type="entry name" value="HTH_ARAC"/>
    <property type="match status" value="1"/>
</dbReference>
<keyword evidence="4" id="KW-0808">Transferase</keyword>
<dbReference type="Gene3D" id="1.10.10.60">
    <property type="entry name" value="Homeodomain-like"/>
    <property type="match status" value="1"/>
</dbReference>